<name>A0A0E4BX84_9BRAD</name>
<dbReference type="Proteomes" id="UP000063308">
    <property type="component" value="Chromosome"/>
</dbReference>
<dbReference type="Gene3D" id="3.40.190.10">
    <property type="entry name" value="Periplasmic binding protein-like II"/>
    <property type="match status" value="1"/>
</dbReference>
<comment type="similarity">
    <text evidence="2">Belongs to the bacterial solute-binding protein 5 family.</text>
</comment>
<organism evidence="5 6">
    <name type="scientific">Bradyrhizobium diazoefficiens</name>
    <dbReference type="NCBI Taxonomy" id="1355477"/>
    <lineage>
        <taxon>Bacteria</taxon>
        <taxon>Pseudomonadati</taxon>
        <taxon>Pseudomonadota</taxon>
        <taxon>Alphaproteobacteria</taxon>
        <taxon>Hyphomicrobiales</taxon>
        <taxon>Nitrobacteraceae</taxon>
        <taxon>Bradyrhizobium</taxon>
    </lineage>
</organism>
<dbReference type="AlphaFoldDB" id="A0A0E4BX84"/>
<protein>
    <submittedName>
        <fullName evidence="5">ABC transporter substrate-binding protein</fullName>
    </submittedName>
</protein>
<feature type="domain" description="Solute-binding protein family 5" evidence="4">
    <location>
        <begin position="21"/>
        <end position="176"/>
    </location>
</feature>
<evidence type="ECO:0000259" key="4">
    <source>
        <dbReference type="Pfam" id="PF00496"/>
    </source>
</evidence>
<dbReference type="Gene3D" id="3.90.76.10">
    <property type="entry name" value="Dipeptide-binding Protein, Domain 1"/>
    <property type="match status" value="1"/>
</dbReference>
<dbReference type="GO" id="GO:0015833">
    <property type="term" value="P:peptide transport"/>
    <property type="evidence" value="ECO:0007669"/>
    <property type="project" value="TreeGrafter"/>
</dbReference>
<gene>
    <name evidence="5" type="ORF">NK6_9108</name>
</gene>
<accession>A0A0E4BX84</accession>
<dbReference type="PANTHER" id="PTHR30290">
    <property type="entry name" value="PERIPLASMIC BINDING COMPONENT OF ABC TRANSPORTER"/>
    <property type="match status" value="1"/>
</dbReference>
<dbReference type="GO" id="GO:1904680">
    <property type="term" value="F:peptide transmembrane transporter activity"/>
    <property type="evidence" value="ECO:0007669"/>
    <property type="project" value="TreeGrafter"/>
</dbReference>
<proteinExistence type="inferred from homology"/>
<dbReference type="SUPFAM" id="SSF53850">
    <property type="entry name" value="Periplasmic binding protein-like II"/>
    <property type="match status" value="1"/>
</dbReference>
<dbReference type="InterPro" id="IPR000914">
    <property type="entry name" value="SBP_5_dom"/>
</dbReference>
<reference evidence="5 6" key="1">
    <citation type="submission" date="2014-11" db="EMBL/GenBank/DDBJ databases">
        <title>Symbiosis island explosion on the genome of extra-slow-growing strains of soybean bradyrhizobia with massive insertion sequences.</title>
        <authorList>
            <person name="Iida T."/>
            <person name="Minamisawa K."/>
        </authorList>
    </citation>
    <scope>NUCLEOTIDE SEQUENCE [LARGE SCALE GENOMIC DNA]</scope>
    <source>
        <strain evidence="5 6">NK6</strain>
    </source>
</reference>
<dbReference type="PANTHER" id="PTHR30290:SF38">
    <property type="entry name" value="D,D-DIPEPTIDE-BINDING PERIPLASMIC PROTEIN DDPA-RELATED"/>
    <property type="match status" value="1"/>
</dbReference>
<dbReference type="InterPro" id="IPR039424">
    <property type="entry name" value="SBP_5"/>
</dbReference>
<sequence>MFFSSIWEGLISKNWRGSLEAVPGLATEWRRIDDQTVEVKLRQGVKFHNGDELTAEDVVFSFSRERMFGETEAKSRSTIQAFEKIPTPRPGKELPPDVPAVARRIWPDLVRVDAVDKYTVRFYNATPDVTIEGRLSRYGSDIMNRRAWDESASYLDWARKPVTTGPYRVVELSPTSR</sequence>
<evidence type="ECO:0000256" key="1">
    <source>
        <dbReference type="ARBA" id="ARBA00004418"/>
    </source>
</evidence>
<keyword evidence="3" id="KW-0732">Signal</keyword>
<evidence type="ECO:0000313" key="5">
    <source>
        <dbReference type="EMBL" id="BAR62251.1"/>
    </source>
</evidence>
<comment type="subcellular location">
    <subcellularLocation>
        <location evidence="1">Periplasm</location>
    </subcellularLocation>
</comment>
<dbReference type="Pfam" id="PF00496">
    <property type="entry name" value="SBP_bac_5"/>
    <property type="match status" value="1"/>
</dbReference>
<evidence type="ECO:0000313" key="6">
    <source>
        <dbReference type="Proteomes" id="UP000063308"/>
    </source>
</evidence>
<dbReference type="EMBL" id="AP014685">
    <property type="protein sequence ID" value="BAR62251.1"/>
    <property type="molecule type" value="Genomic_DNA"/>
</dbReference>
<evidence type="ECO:0000256" key="2">
    <source>
        <dbReference type="ARBA" id="ARBA00005695"/>
    </source>
</evidence>
<evidence type="ECO:0000256" key="3">
    <source>
        <dbReference type="ARBA" id="ARBA00022729"/>
    </source>
</evidence>